<dbReference type="AlphaFoldDB" id="A0A1Y2EHF7"/>
<comment type="caution">
    <text evidence="1">The sequence shown here is derived from an EMBL/GenBank/DDBJ whole genome shotgun (WGS) entry which is preliminary data.</text>
</comment>
<name>A0A1Y2EHF7_9PEZI</name>
<dbReference type="EMBL" id="MCFJ01000001">
    <property type="protein sequence ID" value="ORY71002.1"/>
    <property type="molecule type" value="Genomic_DNA"/>
</dbReference>
<proteinExistence type="predicted"/>
<sequence length="216" mass="24957">AFEEYRRYTKIIQRLHWKGRFLQAGYDQAITRIGRHPDEIAHDEMQFKLDFFECYMLIERALVHLLGVWGIQVHRELLNSVHNRFRSKNGGGPERYQLTHRYHANVLGALGNPQNPLFPIFGTGEIKRQLARAKELRNRWKNGLDDSGYAPAPLATYELDIILSTIKTGLDQGYAMAQEYLGIAPPSTSGLSNPVHWSQEEEDWNFMVDAMDWEAV</sequence>
<organism evidence="1 2">
    <name type="scientific">Pseudomassariella vexata</name>
    <dbReference type="NCBI Taxonomy" id="1141098"/>
    <lineage>
        <taxon>Eukaryota</taxon>
        <taxon>Fungi</taxon>
        <taxon>Dikarya</taxon>
        <taxon>Ascomycota</taxon>
        <taxon>Pezizomycotina</taxon>
        <taxon>Sordariomycetes</taxon>
        <taxon>Xylariomycetidae</taxon>
        <taxon>Amphisphaeriales</taxon>
        <taxon>Pseudomassariaceae</taxon>
        <taxon>Pseudomassariella</taxon>
    </lineage>
</organism>
<dbReference type="RefSeq" id="XP_040720594.1">
    <property type="nucleotide sequence ID" value="XM_040854679.1"/>
</dbReference>
<feature type="non-terminal residue" evidence="1">
    <location>
        <position position="216"/>
    </location>
</feature>
<keyword evidence="2" id="KW-1185">Reference proteome</keyword>
<evidence type="ECO:0000313" key="2">
    <source>
        <dbReference type="Proteomes" id="UP000193689"/>
    </source>
</evidence>
<gene>
    <name evidence="1" type="ORF">BCR38DRAFT_314014</name>
</gene>
<protein>
    <submittedName>
        <fullName evidence="1">Uncharacterized protein</fullName>
    </submittedName>
</protein>
<feature type="non-terminal residue" evidence="1">
    <location>
        <position position="1"/>
    </location>
</feature>
<dbReference type="OrthoDB" id="3858188at2759"/>
<reference evidence="1 2" key="1">
    <citation type="submission" date="2016-07" db="EMBL/GenBank/DDBJ databases">
        <title>Pervasive Adenine N6-methylation of Active Genes in Fungi.</title>
        <authorList>
            <consortium name="DOE Joint Genome Institute"/>
            <person name="Mondo S.J."/>
            <person name="Dannebaum R.O."/>
            <person name="Kuo R.C."/>
            <person name="Labutti K."/>
            <person name="Haridas S."/>
            <person name="Kuo A."/>
            <person name="Salamov A."/>
            <person name="Ahrendt S.R."/>
            <person name="Lipzen A."/>
            <person name="Sullivan W."/>
            <person name="Andreopoulos W.B."/>
            <person name="Clum A."/>
            <person name="Lindquist E."/>
            <person name="Daum C."/>
            <person name="Ramamoorthy G.K."/>
            <person name="Gryganskyi A."/>
            <person name="Culley D."/>
            <person name="Magnuson J.K."/>
            <person name="James T.Y."/>
            <person name="O'Malley M.A."/>
            <person name="Stajich J.E."/>
            <person name="Spatafora J.W."/>
            <person name="Visel A."/>
            <person name="Grigoriev I.V."/>
        </authorList>
    </citation>
    <scope>NUCLEOTIDE SEQUENCE [LARGE SCALE GENOMIC DNA]</scope>
    <source>
        <strain evidence="1 2">CBS 129021</strain>
    </source>
</reference>
<dbReference type="InParanoid" id="A0A1Y2EHF7"/>
<accession>A0A1Y2EHF7</accession>
<dbReference type="Proteomes" id="UP000193689">
    <property type="component" value="Unassembled WGS sequence"/>
</dbReference>
<dbReference type="STRING" id="1141098.A0A1Y2EHF7"/>
<evidence type="ECO:0000313" key="1">
    <source>
        <dbReference type="EMBL" id="ORY71002.1"/>
    </source>
</evidence>
<dbReference type="GeneID" id="63770891"/>